<dbReference type="Proteomes" id="UP000007842">
    <property type="component" value="Plasmid pSCATT"/>
</dbReference>
<dbReference type="GO" id="GO:0008610">
    <property type="term" value="P:lipid biosynthetic process"/>
    <property type="evidence" value="ECO:0007669"/>
    <property type="project" value="TreeGrafter"/>
</dbReference>
<dbReference type="KEGG" id="scy:SCATT_p07860"/>
<protein>
    <submittedName>
        <fullName evidence="3">Thioesterase</fullName>
    </submittedName>
</protein>
<organism evidence="3 4">
    <name type="scientific">Streptantibioticus cattleyicolor (strain ATCC 35852 / DSM 46488 / JCM 4925 / NBRC 14057 / NRRL 8057)</name>
    <name type="common">Streptomyces cattleya</name>
    <dbReference type="NCBI Taxonomy" id="1003195"/>
    <lineage>
        <taxon>Bacteria</taxon>
        <taxon>Bacillati</taxon>
        <taxon>Actinomycetota</taxon>
        <taxon>Actinomycetes</taxon>
        <taxon>Kitasatosporales</taxon>
        <taxon>Streptomycetaceae</taxon>
        <taxon>Streptantibioticus</taxon>
    </lineage>
</organism>
<dbReference type="Pfam" id="PF00975">
    <property type="entry name" value="Thioesterase"/>
    <property type="match status" value="1"/>
</dbReference>
<proteinExistence type="inferred from homology"/>
<keyword evidence="3" id="KW-0614">Plasmid</keyword>
<evidence type="ECO:0000259" key="2">
    <source>
        <dbReference type="Pfam" id="PF00975"/>
    </source>
</evidence>
<evidence type="ECO:0000313" key="4">
    <source>
        <dbReference type="Proteomes" id="UP000007842"/>
    </source>
</evidence>
<dbReference type="HOGENOM" id="CLU_070456_2_0_11"/>
<feature type="domain" description="Thioesterase" evidence="2">
    <location>
        <begin position="2"/>
        <end position="226"/>
    </location>
</feature>
<accession>G8XHW3</accession>
<evidence type="ECO:0000256" key="1">
    <source>
        <dbReference type="ARBA" id="ARBA00007169"/>
    </source>
</evidence>
<dbReference type="InterPro" id="IPR001031">
    <property type="entry name" value="Thioesterase"/>
</dbReference>
<dbReference type="PANTHER" id="PTHR11487:SF0">
    <property type="entry name" value="S-ACYL FATTY ACID SYNTHASE THIOESTERASE, MEDIUM CHAIN"/>
    <property type="match status" value="1"/>
</dbReference>
<sequence length="234" mass="26323">MRIFLLHHAGGSHLAYRDWPALFPADWEVCLLEAPGRGRLADLPVLPTAEQVVTFFLEDLRPWLDRPFAVFGHSMGALLGYELTLRLMAEGLPLPVWLGLSARGAPRADGHQDVVQRHLLSDDELRRVVGAMGGTPPEVLADPGWWAMLEPLLRNDFRLAETWRPAPGTPKLPVPVTVFGGEQDIVVRPERLAEWAGHTERYLGLRLSPGDHFYFRHDTWQVVDRIVADVAKVR</sequence>
<gene>
    <name evidence="3" type="ordered locus">SCATT_p07860</name>
</gene>
<dbReference type="PATRIC" id="fig|1003195.29.peg.6579"/>
<dbReference type="Gene3D" id="3.40.50.1820">
    <property type="entry name" value="alpha/beta hydrolase"/>
    <property type="match status" value="1"/>
</dbReference>
<dbReference type="EMBL" id="CP003229">
    <property type="protein sequence ID" value="AEW98979.1"/>
    <property type="molecule type" value="Genomic_DNA"/>
</dbReference>
<comment type="similarity">
    <text evidence="1">Belongs to the thioesterase family.</text>
</comment>
<evidence type="ECO:0000313" key="3">
    <source>
        <dbReference type="EMBL" id="AEW98979.1"/>
    </source>
</evidence>
<dbReference type="InterPro" id="IPR029058">
    <property type="entry name" value="AB_hydrolase_fold"/>
</dbReference>
<dbReference type="SUPFAM" id="SSF53474">
    <property type="entry name" value="alpha/beta-Hydrolases"/>
    <property type="match status" value="1"/>
</dbReference>
<reference evidence="4" key="1">
    <citation type="submission" date="2011-12" db="EMBL/GenBank/DDBJ databases">
        <title>Complete genome sequence of Streptomyces cattleya strain DSM 46488.</title>
        <authorList>
            <person name="Ou H.-Y."/>
            <person name="Li P."/>
            <person name="Zhao C."/>
            <person name="O'Hagan D."/>
            <person name="Deng Z."/>
        </authorList>
    </citation>
    <scope>NUCLEOTIDE SEQUENCE [LARGE SCALE GENOMIC DNA]</scope>
    <source>
        <strain evidence="4">ATCC 35852 / DSM 46488 / JCM 4925 / NBRC 14057 / NRRL 8057</strain>
        <plasmid evidence="4">Plasmid pSCATT</plasmid>
    </source>
</reference>
<dbReference type="InterPro" id="IPR012223">
    <property type="entry name" value="TEII"/>
</dbReference>
<dbReference type="PANTHER" id="PTHR11487">
    <property type="entry name" value="THIOESTERASE"/>
    <property type="match status" value="1"/>
</dbReference>
<geneLocation type="plasmid" evidence="3 4">
    <name>pSCATT</name>
</geneLocation>
<keyword evidence="4" id="KW-1185">Reference proteome</keyword>
<dbReference type="AlphaFoldDB" id="G8XHW3"/>
<name>G8XHW3_STREN</name>